<reference evidence="1 2" key="1">
    <citation type="journal article" date="2018" name="Front. Plant Sci.">
        <title>Red Clover (Trifolium pratense) and Zigzag Clover (T. medium) - A Picture of Genomic Similarities and Differences.</title>
        <authorList>
            <person name="Dluhosova J."/>
            <person name="Istvanek J."/>
            <person name="Nedelnik J."/>
            <person name="Repkova J."/>
        </authorList>
    </citation>
    <scope>NUCLEOTIDE SEQUENCE [LARGE SCALE GENOMIC DNA]</scope>
    <source>
        <strain evidence="2">cv. 10/8</strain>
        <tissue evidence="1">Leaf</tissue>
    </source>
</reference>
<feature type="non-terminal residue" evidence="1">
    <location>
        <position position="1"/>
    </location>
</feature>
<accession>A0A392PYG5</accession>
<evidence type="ECO:0000313" key="2">
    <source>
        <dbReference type="Proteomes" id="UP000265520"/>
    </source>
</evidence>
<dbReference type="EMBL" id="LXQA010104299">
    <property type="protein sequence ID" value="MCI17183.1"/>
    <property type="molecule type" value="Genomic_DNA"/>
</dbReference>
<organism evidence="1 2">
    <name type="scientific">Trifolium medium</name>
    <dbReference type="NCBI Taxonomy" id="97028"/>
    <lineage>
        <taxon>Eukaryota</taxon>
        <taxon>Viridiplantae</taxon>
        <taxon>Streptophyta</taxon>
        <taxon>Embryophyta</taxon>
        <taxon>Tracheophyta</taxon>
        <taxon>Spermatophyta</taxon>
        <taxon>Magnoliopsida</taxon>
        <taxon>eudicotyledons</taxon>
        <taxon>Gunneridae</taxon>
        <taxon>Pentapetalae</taxon>
        <taxon>rosids</taxon>
        <taxon>fabids</taxon>
        <taxon>Fabales</taxon>
        <taxon>Fabaceae</taxon>
        <taxon>Papilionoideae</taxon>
        <taxon>50 kb inversion clade</taxon>
        <taxon>NPAAA clade</taxon>
        <taxon>Hologalegina</taxon>
        <taxon>IRL clade</taxon>
        <taxon>Trifolieae</taxon>
        <taxon>Trifolium</taxon>
    </lineage>
</organism>
<protein>
    <submittedName>
        <fullName evidence="1">Uncharacterized protein</fullName>
    </submittedName>
</protein>
<keyword evidence="2" id="KW-1185">Reference proteome</keyword>
<comment type="caution">
    <text evidence="1">The sequence shown here is derived from an EMBL/GenBank/DDBJ whole genome shotgun (WGS) entry which is preliminary data.</text>
</comment>
<dbReference type="AlphaFoldDB" id="A0A392PYG5"/>
<proteinExistence type="predicted"/>
<sequence>FASIQIQYRFNNFSVINVANPKAQLFQIFEFRNNVANPEAQLFQIFANPFYVVNLRML</sequence>
<dbReference type="Proteomes" id="UP000265520">
    <property type="component" value="Unassembled WGS sequence"/>
</dbReference>
<name>A0A392PYG5_9FABA</name>
<evidence type="ECO:0000313" key="1">
    <source>
        <dbReference type="EMBL" id="MCI17183.1"/>
    </source>
</evidence>